<evidence type="ECO:0000256" key="7">
    <source>
        <dbReference type="ARBA" id="ARBA00022989"/>
    </source>
</evidence>
<dbReference type="AlphaFoldDB" id="A0A0C9PQU4"/>
<evidence type="ECO:0000256" key="4">
    <source>
        <dbReference type="ARBA" id="ARBA00022692"/>
    </source>
</evidence>
<keyword evidence="6" id="KW-0067">ATP-binding</keyword>
<dbReference type="Gene3D" id="3.40.50.300">
    <property type="entry name" value="P-loop containing nucleotide triphosphate hydrolases"/>
    <property type="match status" value="1"/>
</dbReference>
<feature type="transmembrane region" description="Helical" evidence="9">
    <location>
        <begin position="190"/>
        <end position="209"/>
    </location>
</feature>
<dbReference type="Pfam" id="PF00005">
    <property type="entry name" value="ABC_tran"/>
    <property type="match status" value="1"/>
</dbReference>
<feature type="transmembrane region" description="Helical" evidence="9">
    <location>
        <begin position="39"/>
        <end position="60"/>
    </location>
</feature>
<evidence type="ECO:0000256" key="8">
    <source>
        <dbReference type="ARBA" id="ARBA00023136"/>
    </source>
</evidence>
<keyword evidence="8 9" id="KW-0472">Membrane</keyword>
<dbReference type="Proteomes" id="UP000032552">
    <property type="component" value="Unassembled WGS sequence"/>
</dbReference>
<keyword evidence="7 9" id="KW-1133">Transmembrane helix</keyword>
<dbReference type="InterPro" id="IPR036640">
    <property type="entry name" value="ABC1_TM_sf"/>
</dbReference>
<dbReference type="GO" id="GO:0016887">
    <property type="term" value="F:ATP hydrolysis activity"/>
    <property type="evidence" value="ECO:0007669"/>
    <property type="project" value="InterPro"/>
</dbReference>
<dbReference type="PROSITE" id="PS00211">
    <property type="entry name" value="ABC_TRANSPORTER_1"/>
    <property type="match status" value="1"/>
</dbReference>
<feature type="domain" description="ABC transporter" evidence="10">
    <location>
        <begin position="374"/>
        <end position="612"/>
    </location>
</feature>
<evidence type="ECO:0000256" key="2">
    <source>
        <dbReference type="ARBA" id="ARBA00022448"/>
    </source>
</evidence>
<keyword evidence="5" id="KW-0547">Nucleotide-binding</keyword>
<comment type="subcellular location">
    <subcellularLocation>
        <location evidence="1">Cell membrane</location>
        <topology evidence="1">Multi-pass membrane protein</topology>
    </subcellularLocation>
</comment>
<dbReference type="GO" id="GO:0005886">
    <property type="term" value="C:plasma membrane"/>
    <property type="evidence" value="ECO:0007669"/>
    <property type="project" value="UniProtKB-SubCell"/>
</dbReference>
<dbReference type="PANTHER" id="PTHR43394">
    <property type="entry name" value="ATP-DEPENDENT PERMEASE MDL1, MITOCHONDRIAL"/>
    <property type="match status" value="1"/>
</dbReference>
<sequence length="638" mass="71644">MTTFKDAEKKKPASNTVVRALRVVRVIYELDSAALPVEFMRALTTVGIPYLNIAFLGLVLNQLQQRASLQQVMLLISIFLAVRFLLQLCGGWFNKRAEDHETAVKRRLDRAVTEKLLTVSYSTLQDPDMRKAYAGAQAGQSFSGGLSTLMKEGLQDFFSLIIAVGFGIATLVSLMKPMAASNAWLNDDRYPLMILALLILPIVVGSWSIKHSNRVQQGVIQKIIPSNRRFTYFFNFTENMDNHQVVRLYRASDLIMHRETNSTMASLQQIWDGDWQMAKYGHWPNLAIAVAVIGLYILVGAKALLGSLAIGSVMIAVGYFQQLMTAAYQFLQQVGMYVNMVDYLQFYVDFLALPDHEKSGSLPVEKRNDNEFAIQFHDVSFKYPGSDEWALRHVNLTLNIGERLALVGRNGSGKTTLIKLLVRLFKPTEGMITLNDIDIQKYDEDEYRSLLGVVFQDFRLFAYSIAENVAATTHPDRDRVWQALTVADVADRVKQMPETIDTPITTALSDDGVDVSGGEAQKIAIARAWYKNAPIMILDEPTAALDPISEYEIYQRFDELIEGKTAIYVSHRMSSTRFSQRIVVLDHGQLVQDGTHASLMAKSGIYRDLFNAQAQYYTEDRIKAARKKVATSVAPVAN</sequence>
<evidence type="ECO:0000256" key="1">
    <source>
        <dbReference type="ARBA" id="ARBA00004651"/>
    </source>
</evidence>
<dbReference type="EMBL" id="BAYM01000152">
    <property type="protein sequence ID" value="GAN37376.1"/>
    <property type="molecule type" value="Genomic_DNA"/>
</dbReference>
<evidence type="ECO:0000259" key="10">
    <source>
        <dbReference type="PROSITE" id="PS50893"/>
    </source>
</evidence>
<gene>
    <name evidence="11" type="ORF">LC0644_1965</name>
</gene>
<dbReference type="RefSeq" id="WP_045625292.1">
    <property type="nucleotide sequence ID" value="NZ_BAYM01000152.1"/>
</dbReference>
<evidence type="ECO:0000313" key="11">
    <source>
        <dbReference type="EMBL" id="GAN37376.1"/>
    </source>
</evidence>
<organism evidence="11 12">
    <name type="scientific">Lacticaseibacillus paracasei NRIC 0644</name>
    <dbReference type="NCBI Taxonomy" id="1435038"/>
    <lineage>
        <taxon>Bacteria</taxon>
        <taxon>Bacillati</taxon>
        <taxon>Bacillota</taxon>
        <taxon>Bacilli</taxon>
        <taxon>Lactobacillales</taxon>
        <taxon>Lactobacillaceae</taxon>
        <taxon>Lacticaseibacillus</taxon>
    </lineage>
</organism>
<proteinExistence type="predicted"/>
<evidence type="ECO:0000256" key="5">
    <source>
        <dbReference type="ARBA" id="ARBA00022741"/>
    </source>
</evidence>
<keyword evidence="4 9" id="KW-0812">Transmembrane</keyword>
<reference evidence="12" key="1">
    <citation type="submission" date="2014-05" db="EMBL/GenBank/DDBJ databases">
        <title>Whole genome sequencing of Lactobacillus casei NRIC0644.</title>
        <authorList>
            <person name="Atarashi H."/>
            <person name="Yoshida Y."/>
            <person name="Fujimura S."/>
            <person name="Tanaka N."/>
            <person name="Shiwa Y."/>
            <person name="Yoshikawa H."/>
            <person name="Okada S."/>
            <person name="Nakagawa J."/>
        </authorList>
    </citation>
    <scope>NUCLEOTIDE SEQUENCE [LARGE SCALE GENOMIC DNA]</scope>
    <source>
        <strain evidence="12">NRIC0644</strain>
    </source>
</reference>
<evidence type="ECO:0000256" key="6">
    <source>
        <dbReference type="ARBA" id="ARBA00022840"/>
    </source>
</evidence>
<dbReference type="FunFam" id="3.40.50.300:FF:000221">
    <property type="entry name" value="Multidrug ABC transporter ATP-binding protein"/>
    <property type="match status" value="1"/>
</dbReference>
<dbReference type="PROSITE" id="PS50893">
    <property type="entry name" value="ABC_TRANSPORTER_2"/>
    <property type="match status" value="1"/>
</dbReference>
<dbReference type="InterPro" id="IPR003593">
    <property type="entry name" value="AAA+_ATPase"/>
</dbReference>
<evidence type="ECO:0000256" key="3">
    <source>
        <dbReference type="ARBA" id="ARBA00022475"/>
    </source>
</evidence>
<keyword evidence="2" id="KW-0813">Transport</keyword>
<dbReference type="SUPFAM" id="SSF90123">
    <property type="entry name" value="ABC transporter transmembrane region"/>
    <property type="match status" value="1"/>
</dbReference>
<accession>A0A0C9PQU4</accession>
<dbReference type="GO" id="GO:0005524">
    <property type="term" value="F:ATP binding"/>
    <property type="evidence" value="ECO:0007669"/>
    <property type="project" value="UniProtKB-KW"/>
</dbReference>
<comment type="caution">
    <text evidence="11">The sequence shown here is derived from an EMBL/GenBank/DDBJ whole genome shotgun (WGS) entry which is preliminary data.</text>
</comment>
<dbReference type="PANTHER" id="PTHR43394:SF1">
    <property type="entry name" value="ATP-BINDING CASSETTE SUB-FAMILY B MEMBER 10, MITOCHONDRIAL"/>
    <property type="match status" value="1"/>
</dbReference>
<protein>
    <submittedName>
        <fullName evidence="11">Multidrug ABC transporter ATPase/permease</fullName>
    </submittedName>
</protein>
<evidence type="ECO:0000313" key="12">
    <source>
        <dbReference type="Proteomes" id="UP000032552"/>
    </source>
</evidence>
<dbReference type="InterPro" id="IPR017871">
    <property type="entry name" value="ABC_transporter-like_CS"/>
</dbReference>
<dbReference type="SMART" id="SM00382">
    <property type="entry name" value="AAA"/>
    <property type="match status" value="1"/>
</dbReference>
<dbReference type="InterPro" id="IPR003439">
    <property type="entry name" value="ABC_transporter-like_ATP-bd"/>
</dbReference>
<dbReference type="SUPFAM" id="SSF52540">
    <property type="entry name" value="P-loop containing nucleoside triphosphate hydrolases"/>
    <property type="match status" value="1"/>
</dbReference>
<dbReference type="GO" id="GO:0015421">
    <property type="term" value="F:ABC-type oligopeptide transporter activity"/>
    <property type="evidence" value="ECO:0007669"/>
    <property type="project" value="TreeGrafter"/>
</dbReference>
<keyword evidence="3" id="KW-1003">Cell membrane</keyword>
<feature type="transmembrane region" description="Helical" evidence="9">
    <location>
        <begin position="283"/>
        <end position="301"/>
    </location>
</feature>
<dbReference type="InterPro" id="IPR027417">
    <property type="entry name" value="P-loop_NTPase"/>
</dbReference>
<dbReference type="InterPro" id="IPR039421">
    <property type="entry name" value="Type_1_exporter"/>
</dbReference>
<dbReference type="Gene3D" id="1.20.1560.10">
    <property type="entry name" value="ABC transporter type 1, transmembrane domain"/>
    <property type="match status" value="1"/>
</dbReference>
<feature type="transmembrane region" description="Helical" evidence="9">
    <location>
        <begin position="157"/>
        <end position="178"/>
    </location>
</feature>
<evidence type="ECO:0000256" key="9">
    <source>
        <dbReference type="SAM" id="Phobius"/>
    </source>
</evidence>
<feature type="transmembrane region" description="Helical" evidence="9">
    <location>
        <begin position="72"/>
        <end position="93"/>
    </location>
</feature>
<name>A0A0C9PQU4_LACPA</name>